<dbReference type="EMBL" id="JSAQ01000001">
    <property type="protein sequence ID" value="KGO05658.1"/>
    <property type="molecule type" value="Genomic_DNA"/>
</dbReference>
<feature type="transmembrane region" description="Helical" evidence="9">
    <location>
        <begin position="270"/>
        <end position="290"/>
    </location>
</feature>
<dbReference type="InterPro" id="IPR011989">
    <property type="entry name" value="ARM-like"/>
</dbReference>
<dbReference type="AlphaFoldDB" id="A0A0A2GT00"/>
<keyword evidence="4 9" id="KW-0812">Transmembrane</keyword>
<dbReference type="Gene3D" id="1.20.1250.20">
    <property type="entry name" value="MFS general substrate transporter like domains"/>
    <property type="match status" value="1"/>
</dbReference>
<comment type="similarity">
    <text evidence="2 9">Belongs to the ADP/ATP translocase tlc family.</text>
</comment>
<feature type="transmembrane region" description="Helical" evidence="9">
    <location>
        <begin position="179"/>
        <end position="197"/>
    </location>
</feature>
<dbReference type="GO" id="GO:0016020">
    <property type="term" value="C:membrane"/>
    <property type="evidence" value="ECO:0007669"/>
    <property type="project" value="UniProtKB-SubCell"/>
</dbReference>
<feature type="transmembrane region" description="Helical" evidence="9">
    <location>
        <begin position="147"/>
        <end position="173"/>
    </location>
</feature>
<feature type="transmembrane region" description="Helical" evidence="9">
    <location>
        <begin position="297"/>
        <end position="319"/>
    </location>
</feature>
<feature type="transmembrane region" description="Helical" evidence="9">
    <location>
        <begin position="233"/>
        <end position="250"/>
    </location>
</feature>
<dbReference type="PANTHER" id="PTHR31187">
    <property type="match status" value="1"/>
</dbReference>
<dbReference type="PANTHER" id="PTHR31187:SF1">
    <property type="entry name" value="ADP,ATP CARRIER PROTEIN 1"/>
    <property type="match status" value="1"/>
</dbReference>
<keyword evidence="8 9" id="KW-0472">Membrane</keyword>
<dbReference type="KEGG" id="ddo:I597_2227"/>
<dbReference type="SUPFAM" id="SSF48371">
    <property type="entry name" value="ARM repeat"/>
    <property type="match status" value="1"/>
</dbReference>
<comment type="caution">
    <text evidence="10">The sequence shown here is derived from an EMBL/GenBank/DDBJ whole genome shotgun (WGS) entry which is preliminary data.</text>
</comment>
<feature type="transmembrane region" description="Helical" evidence="9">
    <location>
        <begin position="364"/>
        <end position="385"/>
    </location>
</feature>
<dbReference type="Proteomes" id="UP000030140">
    <property type="component" value="Unassembled WGS sequence"/>
</dbReference>
<dbReference type="SUPFAM" id="SSF103473">
    <property type="entry name" value="MFS general substrate transporter"/>
    <property type="match status" value="1"/>
</dbReference>
<keyword evidence="11" id="KW-1185">Reference proteome</keyword>
<evidence type="ECO:0000256" key="8">
    <source>
        <dbReference type="ARBA" id="ARBA00023136"/>
    </source>
</evidence>
<keyword evidence="7 9" id="KW-1133">Transmembrane helix</keyword>
<keyword evidence="6 9" id="KW-0067">ATP-binding</keyword>
<evidence type="ECO:0000256" key="1">
    <source>
        <dbReference type="ARBA" id="ARBA00004141"/>
    </source>
</evidence>
<dbReference type="RefSeq" id="WP_035324701.1">
    <property type="nucleotide sequence ID" value="NZ_CP015125.1"/>
</dbReference>
<dbReference type="CDD" id="cd06174">
    <property type="entry name" value="MFS"/>
    <property type="match status" value="1"/>
</dbReference>
<proteinExistence type="inferred from homology"/>
<comment type="subcellular location">
    <subcellularLocation>
        <location evidence="1 9">Membrane</location>
        <topology evidence="1 9">Multi-pass membrane protein</topology>
    </subcellularLocation>
</comment>
<feature type="transmembrane region" description="Helical" evidence="9">
    <location>
        <begin position="53"/>
        <end position="72"/>
    </location>
</feature>
<evidence type="ECO:0000256" key="3">
    <source>
        <dbReference type="ARBA" id="ARBA00022448"/>
    </source>
</evidence>
<sequence>MLKSLYKKAFDIRDGEITISFFMQLYIFLVITVLLIVKPTVNALFLSALGAERLPYGYLLVAAVAILSSYFYNKALKRYSFKKVATITLCAFGFFFILLSVALHYKFLEVWLLYYYYVLISLFAVVVTSQFWILANMVYNAREAKRLFGFIGSGAIAGGIFGGYLTTLISAAFGNKTSILIAGILILCCVPILYRIWNLRLRTLSMYTRKKEIHQVSNPDRNAFQIILKSKHLLYLASIIGISVLVAKLVDFQFSDFAHKAIPDSDELASFLGFWFSSFNVVALLIQLFVTNRVLSYLGVTSTMLILPLGIALGSLLFLTVPELWVLIIIKGLDGSFKQSINKAAAELSILPIPYAIKNQAKSFIDIVVDSVATGIAGFLLIFVIKGMELDTKFVTILTIFFLFIWLLLIYKLRDAYFDSFRSNLKSLLLTKDESKRNFRKERTIATARHILQNGEESEILTLLSRLSSARLNPLKKQIVALLDHPSNAIKIAAIEELYYYKEGTALHKIKALLHTSDSALIIATLQYLLHHTKIDDQELFTTYLDHPEKPIANAALLCLAQDARLNTNLGKQFNLRDRIATQIERLGTPEGLENVAKTSDLLLSIAYSGLNEFYYFISIHFSNKNKKVAKKAIEAAGITTDPLFVGNLLQFLENKKLRKAAIKSLTQYGPEITKTLLRLENEDAFSLDIKRNLPKVIATFNSQNAVKILFKFLGSNNLIVRKNASKSLLKLSSKNPSLTIDKRKISRYILLESDYYKNTLNALATFTKLVNNSPADSQEGAKETEILLAREAIVLILREQVDQSLYSIFTLLSIRYNREDISAAFLGIKSNDDTARINAIEFLDNLLHIKLKNKILPLLEVHIIDTDVNNLHSQEMVEQTEFDAVRSLIRNRSRQMNIAMLHLIEILEDTKYIAITQSFTKHKNTNIAKLATRVSTSLQRVKQQQK</sequence>
<protein>
    <recommendedName>
        <fullName evidence="9">ADP,ATP carrier protein</fullName>
    </recommendedName>
</protein>
<keyword evidence="5 9" id="KW-0547">Nucleotide-binding</keyword>
<gene>
    <name evidence="10" type="ORF">NV36_01540</name>
</gene>
<evidence type="ECO:0000313" key="11">
    <source>
        <dbReference type="Proteomes" id="UP000030140"/>
    </source>
</evidence>
<feature type="transmembrane region" description="Helical" evidence="9">
    <location>
        <begin position="114"/>
        <end position="135"/>
    </location>
</feature>
<evidence type="ECO:0000256" key="4">
    <source>
        <dbReference type="ARBA" id="ARBA00022692"/>
    </source>
</evidence>
<dbReference type="InterPro" id="IPR016024">
    <property type="entry name" value="ARM-type_fold"/>
</dbReference>
<dbReference type="GO" id="GO:0005471">
    <property type="term" value="F:ATP:ADP antiporter activity"/>
    <property type="evidence" value="ECO:0007669"/>
    <property type="project" value="InterPro"/>
</dbReference>
<dbReference type="Gene3D" id="1.25.10.10">
    <property type="entry name" value="Leucine-rich Repeat Variant"/>
    <property type="match status" value="1"/>
</dbReference>
<organism evidence="10 11">
    <name type="scientific">Dokdonia donghaensis DSW-1</name>
    <dbReference type="NCBI Taxonomy" id="1300343"/>
    <lineage>
        <taxon>Bacteria</taxon>
        <taxon>Pseudomonadati</taxon>
        <taxon>Bacteroidota</taxon>
        <taxon>Flavobacteriia</taxon>
        <taxon>Flavobacteriales</taxon>
        <taxon>Flavobacteriaceae</taxon>
        <taxon>Dokdonia</taxon>
    </lineage>
</organism>
<dbReference type="InterPro" id="IPR036259">
    <property type="entry name" value="MFS_trans_sf"/>
</dbReference>
<evidence type="ECO:0000256" key="6">
    <source>
        <dbReference type="ARBA" id="ARBA00022840"/>
    </source>
</evidence>
<dbReference type="OrthoDB" id="1132709at2"/>
<keyword evidence="3 9" id="KW-0813">Transport</keyword>
<accession>A0A0A2GT00</accession>
<name>A0A0A2GT00_9FLAO</name>
<feature type="transmembrane region" description="Helical" evidence="9">
    <location>
        <begin position="394"/>
        <end position="413"/>
    </location>
</feature>
<dbReference type="PATRIC" id="fig|1300343.5.peg.2247"/>
<feature type="transmembrane region" description="Helical" evidence="9">
    <location>
        <begin position="21"/>
        <end position="41"/>
    </location>
</feature>
<reference evidence="10 11" key="1">
    <citation type="submission" date="2014-10" db="EMBL/GenBank/DDBJ databases">
        <title>Draft genome sequence of the proteorhodopsin-containing marine bacterium Dokdonia donghaensis.</title>
        <authorList>
            <person name="Gomez-Consarnau L."/>
            <person name="Gonzalez J.M."/>
            <person name="Riedel T."/>
            <person name="Jaenicke S."/>
            <person name="Wagner-Doebler I."/>
            <person name="Fuhrman J.A."/>
        </authorList>
    </citation>
    <scope>NUCLEOTIDE SEQUENCE [LARGE SCALE GENOMIC DNA]</scope>
    <source>
        <strain evidence="10 11">DSW-1</strain>
    </source>
</reference>
<feature type="transmembrane region" description="Helical" evidence="9">
    <location>
        <begin position="84"/>
        <end position="108"/>
    </location>
</feature>
<dbReference type="InterPro" id="IPR004667">
    <property type="entry name" value="ADP_ATP_car_bac_type"/>
</dbReference>
<evidence type="ECO:0000256" key="2">
    <source>
        <dbReference type="ARBA" id="ARBA00007127"/>
    </source>
</evidence>
<dbReference type="Pfam" id="PF03219">
    <property type="entry name" value="TLC"/>
    <property type="match status" value="1"/>
</dbReference>
<evidence type="ECO:0000256" key="7">
    <source>
        <dbReference type="ARBA" id="ARBA00022989"/>
    </source>
</evidence>
<dbReference type="GO" id="GO:0005524">
    <property type="term" value="F:ATP binding"/>
    <property type="evidence" value="ECO:0007669"/>
    <property type="project" value="UniProtKB-KW"/>
</dbReference>
<evidence type="ECO:0000256" key="9">
    <source>
        <dbReference type="RuleBase" id="RU363121"/>
    </source>
</evidence>
<evidence type="ECO:0000256" key="5">
    <source>
        <dbReference type="ARBA" id="ARBA00022741"/>
    </source>
</evidence>
<evidence type="ECO:0000313" key="10">
    <source>
        <dbReference type="EMBL" id="KGO05658.1"/>
    </source>
</evidence>